<dbReference type="RefSeq" id="WP_128943234.1">
    <property type="nucleotide sequence ID" value="NZ_LBJM01000002.1"/>
</dbReference>
<sequence>MMRHIARPAHTREVHLFWRTSELSADGVDATHNDGQQIVEIVYHTAGKLSHDFNLRPCHSASFVFMPCATSSATRSSGCVQFAKSAARGGGLAPGVEQLPVHSAAGRRR</sequence>
<evidence type="ECO:0000313" key="3">
    <source>
        <dbReference type="Proteomes" id="UP000290565"/>
    </source>
</evidence>
<evidence type="ECO:0000256" key="1">
    <source>
        <dbReference type="SAM" id="MobiDB-lite"/>
    </source>
</evidence>
<reference evidence="2 3" key="1">
    <citation type="submission" date="2015-04" db="EMBL/GenBank/DDBJ databases">
        <title>Comparative genomics of rhizobia nodulating Arachis hypogaea in China.</title>
        <authorList>
            <person name="Li Y."/>
        </authorList>
    </citation>
    <scope>NUCLEOTIDE SEQUENCE [LARGE SCALE GENOMIC DNA]</scope>
    <source>
        <strain evidence="2 3">CCBAU 51787</strain>
    </source>
</reference>
<proteinExistence type="predicted"/>
<accession>A0A4V1L4U6</accession>
<dbReference type="AlphaFoldDB" id="A0A4V1L4U6"/>
<evidence type="ECO:0000313" key="2">
    <source>
        <dbReference type="EMBL" id="RXH42704.1"/>
    </source>
</evidence>
<dbReference type="EMBL" id="LBJM01000002">
    <property type="protein sequence ID" value="RXH42704.1"/>
    <property type="molecule type" value="Genomic_DNA"/>
</dbReference>
<comment type="caution">
    <text evidence="2">The sequence shown here is derived from an EMBL/GenBank/DDBJ whole genome shotgun (WGS) entry which is preliminary data.</text>
</comment>
<protein>
    <submittedName>
        <fullName evidence="2">Uncharacterized protein</fullName>
    </submittedName>
</protein>
<feature type="region of interest" description="Disordered" evidence="1">
    <location>
        <begin position="89"/>
        <end position="109"/>
    </location>
</feature>
<dbReference type="Proteomes" id="UP000290565">
    <property type="component" value="Unassembled WGS sequence"/>
</dbReference>
<organism evidence="2 3">
    <name type="scientific">Bradyrhizobium zhanjiangense</name>
    <dbReference type="NCBI Taxonomy" id="1325107"/>
    <lineage>
        <taxon>Bacteria</taxon>
        <taxon>Pseudomonadati</taxon>
        <taxon>Pseudomonadota</taxon>
        <taxon>Alphaproteobacteria</taxon>
        <taxon>Hyphomicrobiales</taxon>
        <taxon>Nitrobacteraceae</taxon>
        <taxon>Bradyrhizobium</taxon>
    </lineage>
</organism>
<name>A0A4V1L4U6_9BRAD</name>
<gene>
    <name evidence="2" type="ORF">XH94_01000</name>
</gene>